<proteinExistence type="inferred from homology"/>
<gene>
    <name evidence="7" type="ORF">AS033_13615</name>
</gene>
<protein>
    <submittedName>
        <fullName evidence="7">CDP-glycerol--glycerophosphate glycerophosphotransferase</fullName>
    </submittedName>
</protein>
<dbReference type="InterPro" id="IPR043149">
    <property type="entry name" value="TagF_N"/>
</dbReference>
<dbReference type="GO" id="GO:0047355">
    <property type="term" value="F:CDP-glycerol glycerophosphotransferase activity"/>
    <property type="evidence" value="ECO:0007669"/>
    <property type="project" value="InterPro"/>
</dbReference>
<evidence type="ECO:0000256" key="1">
    <source>
        <dbReference type="ARBA" id="ARBA00004202"/>
    </source>
</evidence>
<comment type="similarity">
    <text evidence="2">Belongs to the CDP-glycerol glycerophosphotransferase family.</text>
</comment>
<dbReference type="InterPro" id="IPR043148">
    <property type="entry name" value="TagF_C"/>
</dbReference>
<dbReference type="PANTHER" id="PTHR37316">
    <property type="entry name" value="TEICHOIC ACID GLYCEROL-PHOSPHATE PRIMASE"/>
    <property type="match status" value="1"/>
</dbReference>
<dbReference type="Gene3D" id="3.40.50.11820">
    <property type="match status" value="1"/>
</dbReference>
<evidence type="ECO:0000256" key="4">
    <source>
        <dbReference type="ARBA" id="ARBA00022679"/>
    </source>
</evidence>
<sequence length="397" mass="47229">MKKKLIRLMKKTGMVEQSLRVMMRIFTLFPVRKNRVMFESFLGKQYNDSPKAIYDELKKMNVDLELIISKQRGVSMTDEQVTSVNRMTIKWIFLLATSRVWVSNSRLPSWLVKRKGTLYYQTWHGTPLKKLALDMVDVRMANTSTDQYKKDFVKESAKWDVLLSPNAYSSEIFKRAFGYEGKMLEIGYPRNDVLYQNEKHESIIERVKAHYQIETDKKIILYAPTWRDDDYVEQGNYSFTLPFSIERFEEEFGDEYTMLVRLHYLVGDQLDLSAVSAIKNASRYPEISELYLAADILITDYSSVMFDYAHLKRPMLFYTYDLKHYRDHLRGFYFSFEEEAPGPLIQEEQILFEEIRQIESWERRFDLKSEAFRRHYCEWDDGHAAQRAALDILENIK</sequence>
<reference evidence="7 8" key="1">
    <citation type="journal article" date="2015" name="Int. J. Syst. Evol. Microbiol.">
        <title>Exiguobacterium enclense sp. nov., isolated from sediment.</title>
        <authorList>
            <person name="Dastager S.G."/>
            <person name="Mawlankar R."/>
            <person name="Sonalkar V.V."/>
            <person name="Thorat M.N."/>
            <person name="Mual P."/>
            <person name="Verma A."/>
            <person name="Krishnamurthi S."/>
            <person name="Tang S.K."/>
            <person name="Li W.J."/>
        </authorList>
    </citation>
    <scope>NUCLEOTIDE SEQUENCE [LARGE SCALE GENOMIC DNA]</scope>
    <source>
        <strain evidence="7 8">NIO-1109</strain>
    </source>
</reference>
<organism evidence="7 8">
    <name type="scientific">Exiguobacterium indicum</name>
    <dbReference type="NCBI Taxonomy" id="296995"/>
    <lineage>
        <taxon>Bacteria</taxon>
        <taxon>Bacillati</taxon>
        <taxon>Bacillota</taxon>
        <taxon>Bacilli</taxon>
        <taxon>Bacillales</taxon>
        <taxon>Bacillales Family XII. Incertae Sedis</taxon>
        <taxon>Exiguobacterium</taxon>
    </lineage>
</organism>
<keyword evidence="5" id="KW-0777">Teichoic acid biosynthesis</keyword>
<evidence type="ECO:0000313" key="8">
    <source>
        <dbReference type="Proteomes" id="UP000053797"/>
    </source>
</evidence>
<dbReference type="Pfam" id="PF04464">
    <property type="entry name" value="Glyphos_transf"/>
    <property type="match status" value="1"/>
</dbReference>
<evidence type="ECO:0000313" key="7">
    <source>
        <dbReference type="EMBL" id="KSU48168.1"/>
    </source>
</evidence>
<dbReference type="InterPro" id="IPR051612">
    <property type="entry name" value="Teichoic_Acid_Biosynth"/>
</dbReference>
<dbReference type="PANTHER" id="PTHR37316:SF3">
    <property type="entry name" value="TEICHOIC ACID GLYCEROL-PHOSPHATE TRANSFERASE"/>
    <property type="match status" value="1"/>
</dbReference>
<dbReference type="OrthoDB" id="9811865at2"/>
<name>A0A0V8GD05_9BACL</name>
<dbReference type="SUPFAM" id="SSF53756">
    <property type="entry name" value="UDP-Glycosyltransferase/glycogen phosphorylase"/>
    <property type="match status" value="1"/>
</dbReference>
<keyword evidence="6" id="KW-0472">Membrane</keyword>
<evidence type="ECO:0000256" key="2">
    <source>
        <dbReference type="ARBA" id="ARBA00010488"/>
    </source>
</evidence>
<accession>A0A0V8GD05</accession>
<keyword evidence="3" id="KW-1003">Cell membrane</keyword>
<keyword evidence="4 7" id="KW-0808">Transferase</keyword>
<dbReference type="InterPro" id="IPR007554">
    <property type="entry name" value="Glycerophosphate_synth"/>
</dbReference>
<dbReference type="GO" id="GO:0019350">
    <property type="term" value="P:teichoic acid biosynthetic process"/>
    <property type="evidence" value="ECO:0007669"/>
    <property type="project" value="UniProtKB-KW"/>
</dbReference>
<dbReference type="GO" id="GO:0005886">
    <property type="term" value="C:plasma membrane"/>
    <property type="evidence" value="ECO:0007669"/>
    <property type="project" value="UniProtKB-SubCell"/>
</dbReference>
<evidence type="ECO:0000256" key="5">
    <source>
        <dbReference type="ARBA" id="ARBA00022944"/>
    </source>
</evidence>
<comment type="subcellular location">
    <subcellularLocation>
        <location evidence="1">Cell membrane</location>
        <topology evidence="1">Peripheral membrane protein</topology>
    </subcellularLocation>
</comment>
<evidence type="ECO:0000256" key="3">
    <source>
        <dbReference type="ARBA" id="ARBA00022475"/>
    </source>
</evidence>
<dbReference type="Proteomes" id="UP000053797">
    <property type="component" value="Unassembled WGS sequence"/>
</dbReference>
<dbReference type="Gene3D" id="3.40.50.12580">
    <property type="match status" value="1"/>
</dbReference>
<dbReference type="EMBL" id="LNQL01000005">
    <property type="protein sequence ID" value="KSU48168.1"/>
    <property type="molecule type" value="Genomic_DNA"/>
</dbReference>
<dbReference type="AlphaFoldDB" id="A0A0V8GD05"/>
<comment type="caution">
    <text evidence="7">The sequence shown here is derived from an EMBL/GenBank/DDBJ whole genome shotgun (WGS) entry which is preliminary data.</text>
</comment>
<evidence type="ECO:0000256" key="6">
    <source>
        <dbReference type="ARBA" id="ARBA00023136"/>
    </source>
</evidence>